<evidence type="ECO:0000313" key="1">
    <source>
        <dbReference type="EMBL" id="EKD66784.1"/>
    </source>
</evidence>
<sequence>MKQSNTAHIFMKNIYQTQTLNDAYSQQRIPLIVAKWIEITVHSIPDKNGNPTSPYPDNLRLVLNVGDIIEFWHKNWNYFWMINWTAITVNWKRALWLWDNELKEINILKLSKKYDTGLMVQEYLSSAQWKNEVNMQNIREKQRNNQIEFLNYHLEEFKKIEPNNLESILDWINSFQDILNNLQDRKIKDKIYDEFLKKGFKSNINTNNEFNSNNKEKFALYIVWQFLEWLKTSTMNITFFIKKYIIEWKSIFWSQAQLDIQNIEALRKNL</sequence>
<name>K2BX61_9BACT</name>
<dbReference type="AlphaFoldDB" id="K2BX61"/>
<accession>K2BX61</accession>
<gene>
    <name evidence="1" type="ORF">ACD_49C00009G0009</name>
</gene>
<reference evidence="1" key="1">
    <citation type="journal article" date="2012" name="Science">
        <title>Fermentation, hydrogen, and sulfur metabolism in multiple uncultivated bacterial phyla.</title>
        <authorList>
            <person name="Wrighton K.C."/>
            <person name="Thomas B.C."/>
            <person name="Sharon I."/>
            <person name="Miller C.S."/>
            <person name="Castelle C.J."/>
            <person name="VerBerkmoes N.C."/>
            <person name="Wilkins M.J."/>
            <person name="Hettich R.L."/>
            <person name="Lipton M.S."/>
            <person name="Williams K.H."/>
            <person name="Long P.E."/>
            <person name="Banfield J.F."/>
        </authorList>
    </citation>
    <scope>NUCLEOTIDE SEQUENCE [LARGE SCALE GENOMIC DNA]</scope>
</reference>
<dbReference type="EMBL" id="AMFJ01021595">
    <property type="protein sequence ID" value="EKD66784.1"/>
    <property type="molecule type" value="Genomic_DNA"/>
</dbReference>
<organism evidence="1">
    <name type="scientific">uncultured bacterium</name>
    <name type="common">gcode 4</name>
    <dbReference type="NCBI Taxonomy" id="1234023"/>
    <lineage>
        <taxon>Bacteria</taxon>
        <taxon>environmental samples</taxon>
    </lineage>
</organism>
<protein>
    <submittedName>
        <fullName evidence="1">Uncharacterized protein</fullName>
    </submittedName>
</protein>
<comment type="caution">
    <text evidence="1">The sequence shown here is derived from an EMBL/GenBank/DDBJ whole genome shotgun (WGS) entry which is preliminary data.</text>
</comment>
<proteinExistence type="predicted"/>